<feature type="compositionally biased region" description="Polar residues" evidence="1">
    <location>
        <begin position="2011"/>
        <end position="2026"/>
    </location>
</feature>
<dbReference type="STRING" id="22663.A0A218XM78"/>
<dbReference type="PANTHER" id="PTHR31780:SF10">
    <property type="entry name" value="LD36051P"/>
    <property type="match status" value="1"/>
</dbReference>
<name>A0A218XM78_PUNGR</name>
<feature type="compositionally biased region" description="Basic residues" evidence="1">
    <location>
        <begin position="1619"/>
        <end position="1630"/>
    </location>
</feature>
<dbReference type="OrthoDB" id="1931055at2759"/>
<feature type="compositionally biased region" description="Low complexity" evidence="1">
    <location>
        <begin position="2199"/>
        <end position="2216"/>
    </location>
</feature>
<comment type="caution">
    <text evidence="2">The sequence shown here is derived from an EMBL/GenBank/DDBJ whole genome shotgun (WGS) entry which is preliminary data.</text>
</comment>
<organism evidence="2 4">
    <name type="scientific">Punica granatum</name>
    <name type="common">Pomegranate</name>
    <dbReference type="NCBI Taxonomy" id="22663"/>
    <lineage>
        <taxon>Eukaryota</taxon>
        <taxon>Viridiplantae</taxon>
        <taxon>Streptophyta</taxon>
        <taxon>Embryophyta</taxon>
        <taxon>Tracheophyta</taxon>
        <taxon>Spermatophyta</taxon>
        <taxon>Magnoliopsida</taxon>
        <taxon>eudicotyledons</taxon>
        <taxon>Gunneridae</taxon>
        <taxon>Pentapetalae</taxon>
        <taxon>rosids</taxon>
        <taxon>malvids</taxon>
        <taxon>Myrtales</taxon>
        <taxon>Lythraceae</taxon>
        <taxon>Punica</taxon>
    </lineage>
</organism>
<feature type="compositionally biased region" description="Polar residues" evidence="1">
    <location>
        <begin position="1300"/>
        <end position="1321"/>
    </location>
</feature>
<feature type="region of interest" description="Disordered" evidence="1">
    <location>
        <begin position="1146"/>
        <end position="1187"/>
    </location>
</feature>
<accession>A0A218XM78</accession>
<dbReference type="EMBL" id="PGOL01003232">
    <property type="protein sequence ID" value="PKI42111.1"/>
    <property type="molecule type" value="Genomic_DNA"/>
</dbReference>
<feature type="region of interest" description="Disordered" evidence="1">
    <location>
        <begin position="640"/>
        <end position="680"/>
    </location>
</feature>
<evidence type="ECO:0000313" key="4">
    <source>
        <dbReference type="Proteomes" id="UP000197138"/>
    </source>
</evidence>
<evidence type="ECO:0000313" key="2">
    <source>
        <dbReference type="EMBL" id="OWM85412.1"/>
    </source>
</evidence>
<feature type="region of interest" description="Disordered" evidence="1">
    <location>
        <begin position="709"/>
        <end position="751"/>
    </location>
</feature>
<feature type="region of interest" description="Disordered" evidence="1">
    <location>
        <begin position="852"/>
        <end position="977"/>
    </location>
</feature>
<dbReference type="InterPro" id="IPR051195">
    <property type="entry name" value="Fungal_stress_NST1"/>
</dbReference>
<feature type="region of interest" description="Disordered" evidence="1">
    <location>
        <begin position="1550"/>
        <end position="1657"/>
    </location>
</feature>
<gene>
    <name evidence="2" type="ORF">CDL15_Pgr019036</name>
    <name evidence="3" type="ORF">CRG98_037564</name>
</gene>
<feature type="compositionally biased region" description="Gly residues" evidence="1">
    <location>
        <begin position="85"/>
        <end position="98"/>
    </location>
</feature>
<dbReference type="CDD" id="cd22249">
    <property type="entry name" value="UDM1_RNF168_RNF169-like"/>
    <property type="match status" value="1"/>
</dbReference>
<feature type="compositionally biased region" description="Polar residues" evidence="1">
    <location>
        <begin position="374"/>
        <end position="391"/>
    </location>
</feature>
<reference evidence="4" key="1">
    <citation type="journal article" date="2017" name="Plant J.">
        <title>The pomegranate (Punica granatum L.) genome and the genomics of punicalagin biosynthesis.</title>
        <authorList>
            <person name="Qin G."/>
            <person name="Xu C."/>
            <person name="Ming R."/>
            <person name="Tang H."/>
            <person name="Guyot R."/>
            <person name="Kramer E.M."/>
            <person name="Hu Y."/>
            <person name="Yi X."/>
            <person name="Qi Y."/>
            <person name="Xu X."/>
            <person name="Gao Z."/>
            <person name="Pan H."/>
            <person name="Jian J."/>
            <person name="Tian Y."/>
            <person name="Yue Z."/>
            <person name="Xu Y."/>
        </authorList>
    </citation>
    <scope>NUCLEOTIDE SEQUENCE [LARGE SCALE GENOMIC DNA]</scope>
    <source>
        <strain evidence="4">cv. Dabenzi</strain>
    </source>
</reference>
<feature type="region of interest" description="Disordered" evidence="1">
    <location>
        <begin position="1"/>
        <end position="148"/>
    </location>
</feature>
<feature type="compositionally biased region" description="Polar residues" evidence="1">
    <location>
        <begin position="731"/>
        <end position="745"/>
    </location>
</feature>
<feature type="region of interest" description="Disordered" evidence="1">
    <location>
        <begin position="1300"/>
        <end position="1331"/>
    </location>
</feature>
<protein>
    <submittedName>
        <fullName evidence="2">Uncharacterized protein</fullName>
    </submittedName>
</protein>
<feature type="compositionally biased region" description="Low complexity" evidence="1">
    <location>
        <begin position="2278"/>
        <end position="2297"/>
    </location>
</feature>
<evidence type="ECO:0000313" key="5">
    <source>
        <dbReference type="Proteomes" id="UP000233551"/>
    </source>
</evidence>
<dbReference type="Proteomes" id="UP000233551">
    <property type="component" value="Unassembled WGS sequence"/>
</dbReference>
<dbReference type="GeneID" id="116192858"/>
<feature type="compositionally biased region" description="Basic and acidic residues" evidence="1">
    <location>
        <begin position="716"/>
        <end position="730"/>
    </location>
</feature>
<evidence type="ECO:0000313" key="3">
    <source>
        <dbReference type="EMBL" id="PKI42111.1"/>
    </source>
</evidence>
<feature type="compositionally biased region" description="Low complexity" evidence="1">
    <location>
        <begin position="18"/>
        <end position="32"/>
    </location>
</feature>
<feature type="region of interest" description="Disordered" evidence="1">
    <location>
        <begin position="207"/>
        <end position="250"/>
    </location>
</feature>
<evidence type="ECO:0000256" key="1">
    <source>
        <dbReference type="SAM" id="MobiDB-lite"/>
    </source>
</evidence>
<feature type="region of interest" description="Disordered" evidence="1">
    <location>
        <begin position="340"/>
        <end position="454"/>
    </location>
</feature>
<feature type="compositionally biased region" description="Low complexity" evidence="1">
    <location>
        <begin position="950"/>
        <end position="963"/>
    </location>
</feature>
<reference evidence="3 5" key="3">
    <citation type="submission" date="2017-11" db="EMBL/GenBank/DDBJ databases">
        <title>De-novo sequencing of pomegranate (Punica granatum L.) genome.</title>
        <authorList>
            <person name="Akparov Z."/>
            <person name="Amiraslanov A."/>
            <person name="Hajiyeva S."/>
            <person name="Abbasov M."/>
            <person name="Kaur K."/>
            <person name="Hamwieh A."/>
            <person name="Solovyev V."/>
            <person name="Salamov A."/>
            <person name="Braich B."/>
            <person name="Kosarev P."/>
            <person name="Mahmoud A."/>
            <person name="Hajiyev E."/>
            <person name="Babayeva S."/>
            <person name="Izzatullayeva V."/>
            <person name="Mammadov A."/>
            <person name="Mammadov A."/>
            <person name="Sharifova S."/>
            <person name="Ojaghi J."/>
            <person name="Eynullazada K."/>
            <person name="Bayramov B."/>
            <person name="Abdulazimova A."/>
            <person name="Shahmuradov I."/>
        </authorList>
    </citation>
    <scope>NUCLEOTIDE SEQUENCE [LARGE SCALE GENOMIC DNA]</scope>
    <source>
        <strain evidence="3">AG2017</strain>
        <strain evidence="5">cv. AG2017</strain>
        <tissue evidence="3">Leaf</tissue>
    </source>
</reference>
<feature type="compositionally biased region" description="Basic and acidic residues" evidence="1">
    <location>
        <begin position="287"/>
        <end position="299"/>
    </location>
</feature>
<feature type="compositionally biased region" description="Low complexity" evidence="1">
    <location>
        <begin position="2306"/>
        <end position="2323"/>
    </location>
</feature>
<feature type="region of interest" description="Disordered" evidence="1">
    <location>
        <begin position="1092"/>
        <end position="1115"/>
    </location>
</feature>
<feature type="compositionally biased region" description="Basic and acidic residues" evidence="1">
    <location>
        <begin position="1596"/>
        <end position="1618"/>
    </location>
</feature>
<feature type="compositionally biased region" description="Polar residues" evidence="1">
    <location>
        <begin position="445"/>
        <end position="454"/>
    </location>
</feature>
<feature type="region of interest" description="Disordered" evidence="1">
    <location>
        <begin position="1018"/>
        <end position="1047"/>
    </location>
</feature>
<proteinExistence type="predicted"/>
<feature type="compositionally biased region" description="Acidic residues" evidence="1">
    <location>
        <begin position="1023"/>
        <end position="1045"/>
    </location>
</feature>
<reference evidence="2" key="2">
    <citation type="submission" date="2017-06" db="EMBL/GenBank/DDBJ databases">
        <title>The pomegranate genome and the genomics of punicalagin biosynthesis.</title>
        <authorList>
            <person name="Xu C."/>
        </authorList>
    </citation>
    <scope>NUCLEOTIDE SEQUENCE [LARGE SCALE GENOMIC DNA]</scope>
    <source>
        <tissue evidence="2">Fresh leaf</tissue>
    </source>
</reference>
<feature type="region of interest" description="Disordered" evidence="1">
    <location>
        <begin position="1379"/>
        <end position="1419"/>
    </location>
</feature>
<feature type="region of interest" description="Disordered" evidence="1">
    <location>
        <begin position="2199"/>
        <end position="2368"/>
    </location>
</feature>
<feature type="compositionally biased region" description="Basic and acidic residues" evidence="1">
    <location>
        <begin position="1105"/>
        <end position="1115"/>
    </location>
</feature>
<feature type="compositionally biased region" description="Basic and acidic residues" evidence="1">
    <location>
        <begin position="640"/>
        <end position="668"/>
    </location>
</feature>
<sequence length="2368" mass="256164">MANPGVGNKFVSVNLNKSYGQQQHHHSGSYSSRTARAPNSHHHGGGGMVVLSRPRSSQKAGPKLSVPPPMNLPSLRKEHEKFDSLGGGGGPTGGGAPGSGLRPSSSGMRWTKPVTLQEKEGLGLPVKGVSDQDMHDGGVDGLSNKGAGSSVRLSIARAGYVAVEKSPVLRGEDFPSLRATLPVASGPSQKLKDGSIYKQKQMASEMVTAASEAREGSNLSSHVDMRPQQMSSPYGFSNGVHENESDNLSLGSSRMLEQSRKQDDYFAGPLPLVRLNPRSDWADDERDTGHGLMDRGKDNGFARSEAYWEGDFDVPKPNFLPHKSGHSSFDRWALRDSDTAKFSSTEVPKAESHGRDVRMPSREGREGNLWRASSPLSKDNVSTHESGTDRNGFTGRPSSRGMEMKKDNRYVQSLFRDGVQNDVGRNGQGGKLPWNNSRERYGSDHSVQNNLTSKASIGVKVPPFNEIGPNKYSKEKRLISKSEKPYAEDPFLKDFGDGWDPVSGNILGVVKRKKDVLKDTDFHDPVRESFEAELERVQKMQEQERQRIIEEQEKALELARREEEERARLAREQEEMQRRLEEEAREAAWRAEQERLEAFRKAEEQRIVREEEKRRIVMEEERRKQAAKQKLLELEERIAKRQADTTLADEKVSDLPKEKDSSRLRETESFVSDGGDWEDTERMVERITTPASSDSSSFNRPFANLSRDSSSSILIDRGKPTNTWRRDRFENGNSSTFGMTEQESSLYGPRRDASFGGKSFARKEFNGGAGFGTSQTYGKGGASELQMDAYSQMRGQRWNLVDGDPFNRNIDVDPEFPENLADKFGDAWEQGRPHANAYSLYPEQYYRHPEADGSYSFGRSRHSMRQPRVPPPPTLASANNNKNTHRGEIERPGPSSFTGDVPYHSTGRREPTIQVDYRSGRQENVEVESVDSVVEPKPGPETAPRCDSQSSLSVSSPPDSPVHLSHDDLDESGEYPVKSAAVEDEDFLMTGKAGQANIMTVTSSVSSGIDDGEWALENSAELQEQEEYDEDEEGYREDEVREGEDENVHLSEEFEGMHLEDKASAHMMDSLLGFNEDVGVRISDNELEISSQKEVSTFPAQAVSAEEKESFERDAQPHLHADGSSQVTLDQQETETGLQAAVIKANDETDDNSRSHALSAHQAAPSSTASLPSQSAGHTLMPSPPAFPTQAEIPVKLQFGLFSGPSLIPTPVPAIQIGSIQMPLHLHPQSLGHPSQPPLFQFGQLRYTSPISPGVVPLATQSMSFLHPSVPANFPLSKNPGGPVSMQSGDVASAQNLDKLNISGGSQQGTVTRPSDLSQGNLPKEANMFPARDKGDSLVMIQQGRIEHPIGDGNNMSKFQAKEQEGNKDVAKNFQSLSSSKEWEGRAQMGTAPPQPGKQEKDFSGSKGHGSMTNSRGKHYVFKVKNVPTKLAFPDSEASQLDGAGHQRRQRRTVKRAEFRIRDNGEKGQSTVFGSVDHLGLGDKSNMNGRNAVGPARSGSRKAIITNKASKHTLESEGRVAVSGNIQELGSGGGAEMGSRKESLIKAQMVQQSRSIEGSSKRDTREEDVEDSLQSGVVRVFKQPGIEAPSDEDDFIEVRSKRQMLNDKREQREKDIKAKSRVSKVSRRSRSSSNTSVSGSLKTTAPRGEGTRSSIRTDFAGTEGHELADFEVSSGFNPTVSSQPLAPIGTPPARSEASADLRSLKTSSLPFASGTGQTFVGGPGLAFTDKNVDDIQTSMDTWASPGSNQPVMALTQSQLDEAMKPANFDSRISVGDHTIASSEHIISSSSMLSKDKQFSSAASPINSLLAGEKIQFGAVTSPTVLPPSTHLGSHGIGPPGPCQPDIQIPHKIPPKENNCSLFFEKEKNSDESNAHLEDCEAEAEAAASAVAVAAISNDEIIGNGLGNHSLSVSDTKSYGAANADGIAAGVAGDQPSANQSRAEEPLSVSLPADLSVDTPPISLWPPLTPPQATSSQMLSHFPAGSPSHFPFYDMNVNAMMGSPIFAFGPNEDSSAAGQSHAQKSGGPSSGLHATWHHSGVDSFYGGPTGFTGPFIGPGGIPGVQAPPHMVVYNHFAPVGQFGQVGLSFMGTTFIPSGKQPDWKHNPAGPCTTLGEGDVNNMNVVSAQRNAMSMPSPIQHLAPGSPLLPMASPLPMFDVSPFQSSAEVPVHARWSPLPSSTLQSVAMSVPMQQQTEGMLLPLSPQYPNNNNNNALPPVDQSVATNRPADGSRDFPIAATTDSTATQLPDELGLLEDPSGPSSSRPSKQVGAASKRSADSGNTGAQNNNNNQIGNSASAPLSNRPRNSQHYGGSSTSSSSVYSNNYHRRGAGFQGGGRNHSFGVDKGYSSSTSRVKQIYVAKQRNQSATS</sequence>
<dbReference type="PANTHER" id="PTHR31780">
    <property type="entry name" value="STRESS RESPONSE PROTEIN NST1-RELATED"/>
    <property type="match status" value="1"/>
</dbReference>
<feature type="compositionally biased region" description="Basic and acidic residues" evidence="1">
    <location>
        <begin position="348"/>
        <end position="368"/>
    </location>
</feature>
<feature type="region of interest" description="Disordered" evidence="1">
    <location>
        <begin position="2010"/>
        <end position="2032"/>
    </location>
</feature>
<feature type="compositionally biased region" description="Polar residues" evidence="1">
    <location>
        <begin position="1164"/>
        <end position="1177"/>
    </location>
</feature>
<dbReference type="EMBL" id="MTKT01001276">
    <property type="protein sequence ID" value="OWM85412.1"/>
    <property type="molecule type" value="Genomic_DNA"/>
</dbReference>
<feature type="compositionally biased region" description="Low complexity" evidence="1">
    <location>
        <begin position="1631"/>
        <end position="1640"/>
    </location>
</feature>
<dbReference type="Proteomes" id="UP000197138">
    <property type="component" value="Unassembled WGS sequence"/>
</dbReference>
<feature type="region of interest" description="Disordered" evidence="1">
    <location>
        <begin position="276"/>
        <end position="299"/>
    </location>
</feature>
<keyword evidence="5" id="KW-1185">Reference proteome</keyword>